<feature type="transmembrane region" description="Helical" evidence="9">
    <location>
        <begin position="5"/>
        <end position="26"/>
    </location>
</feature>
<evidence type="ECO:0000256" key="6">
    <source>
        <dbReference type="ARBA" id="ARBA00022989"/>
    </source>
</evidence>
<keyword evidence="7 9" id="KW-0472">Membrane</keyword>
<comment type="subcellular location">
    <subcellularLocation>
        <location evidence="1">Cell membrane</location>
        <topology evidence="1">Multi-pass membrane protein</topology>
    </subcellularLocation>
</comment>
<dbReference type="RefSeq" id="WP_062633360.1">
    <property type="nucleotide sequence ID" value="NZ_FCOG02000007.1"/>
</dbReference>
<comment type="caution">
    <text evidence="11">The sequence shown here is derived from an EMBL/GenBank/DDBJ whole genome shotgun (WGS) entry which is preliminary data.</text>
</comment>
<evidence type="ECO:0000256" key="4">
    <source>
        <dbReference type="ARBA" id="ARBA00022475"/>
    </source>
</evidence>
<feature type="transmembrane region" description="Helical" evidence="9">
    <location>
        <begin position="212"/>
        <end position="232"/>
    </location>
</feature>
<dbReference type="GO" id="GO:0005886">
    <property type="term" value="C:plasma membrane"/>
    <property type="evidence" value="ECO:0007669"/>
    <property type="project" value="UniProtKB-SubCell"/>
</dbReference>
<accession>A0A7Z7I5G9</accession>
<evidence type="ECO:0000313" key="11">
    <source>
        <dbReference type="EMBL" id="SOE61652.1"/>
    </source>
</evidence>
<feature type="transmembrane region" description="Helical" evidence="9">
    <location>
        <begin position="239"/>
        <end position="262"/>
    </location>
</feature>
<evidence type="ECO:0000313" key="12">
    <source>
        <dbReference type="Proteomes" id="UP000219522"/>
    </source>
</evidence>
<sequence>MNQPVLGRGIALSVAASALFALMSGYSTWLTPLDGLDIFAWRIVWTLPGALALVALTKRWPTLCALLAKLARSPLSLAGFGGAAALLGVQLWIFLWAPLHGRALEVSLGYFLLPLVMVLIGRFHYREPLDGFQWAGVAFATLGVMHELVMTHAFSWPTLVVALGYPPYFMLRRKLHADPLVSFAIEMMLLAPFAFAMLAVRDSLAVVEARPVLWLLLPGLGVLSTVALGSYLRASRYLPIALFGVLGYVEPVLLVGVAVLLLGEPFSMQQIGTYVPIWISVALTAVHSARLVRRERARRRELPVAEQHASAEHESGAVLEQVD</sequence>
<feature type="compositionally biased region" description="Basic and acidic residues" evidence="8">
    <location>
        <begin position="303"/>
        <end position="315"/>
    </location>
</feature>
<keyword evidence="5 9" id="KW-0812">Transmembrane</keyword>
<feature type="domain" description="EamA" evidence="10">
    <location>
        <begin position="168"/>
        <end position="284"/>
    </location>
</feature>
<evidence type="ECO:0000256" key="5">
    <source>
        <dbReference type="ARBA" id="ARBA00022692"/>
    </source>
</evidence>
<feature type="transmembrane region" description="Helical" evidence="9">
    <location>
        <begin position="154"/>
        <end position="171"/>
    </location>
</feature>
<dbReference type="InterPro" id="IPR004626">
    <property type="entry name" value="RarD"/>
</dbReference>
<keyword evidence="12" id="KW-1185">Reference proteome</keyword>
<feature type="region of interest" description="Disordered" evidence="8">
    <location>
        <begin position="303"/>
        <end position="323"/>
    </location>
</feature>
<dbReference type="OrthoDB" id="3250831at2"/>
<dbReference type="Proteomes" id="UP000219522">
    <property type="component" value="Unassembled WGS sequence"/>
</dbReference>
<dbReference type="InterPro" id="IPR000620">
    <property type="entry name" value="EamA_dom"/>
</dbReference>
<comment type="similarity">
    <text evidence="2">Belongs to the EamA transporter family.</text>
</comment>
<evidence type="ECO:0000259" key="10">
    <source>
        <dbReference type="Pfam" id="PF00892"/>
    </source>
</evidence>
<name>A0A7Z7I5G9_9BURK</name>
<evidence type="ECO:0000256" key="2">
    <source>
        <dbReference type="ARBA" id="ARBA00007362"/>
    </source>
</evidence>
<evidence type="ECO:0000256" key="8">
    <source>
        <dbReference type="SAM" id="MobiDB-lite"/>
    </source>
</evidence>
<evidence type="ECO:0000256" key="9">
    <source>
        <dbReference type="SAM" id="Phobius"/>
    </source>
</evidence>
<dbReference type="NCBIfam" id="TIGR00688">
    <property type="entry name" value="rarD"/>
    <property type="match status" value="1"/>
</dbReference>
<keyword evidence="4" id="KW-1003">Cell membrane</keyword>
<dbReference type="InterPro" id="IPR037185">
    <property type="entry name" value="EmrE-like"/>
</dbReference>
<dbReference type="Pfam" id="PF00892">
    <property type="entry name" value="EamA"/>
    <property type="match status" value="1"/>
</dbReference>
<evidence type="ECO:0000256" key="1">
    <source>
        <dbReference type="ARBA" id="ARBA00004651"/>
    </source>
</evidence>
<dbReference type="AlphaFoldDB" id="A0A7Z7I5G9"/>
<evidence type="ECO:0000256" key="3">
    <source>
        <dbReference type="ARBA" id="ARBA00022448"/>
    </source>
</evidence>
<gene>
    <name evidence="11" type="ORF">SAMN05446927_2151</name>
</gene>
<feature type="transmembrane region" description="Helical" evidence="9">
    <location>
        <begin position="108"/>
        <end position="125"/>
    </location>
</feature>
<feature type="transmembrane region" description="Helical" evidence="9">
    <location>
        <begin position="183"/>
        <end position="200"/>
    </location>
</feature>
<organism evidence="11 12">
    <name type="scientific">Caballeronia arationis</name>
    <dbReference type="NCBI Taxonomy" id="1777142"/>
    <lineage>
        <taxon>Bacteria</taxon>
        <taxon>Pseudomonadati</taxon>
        <taxon>Pseudomonadota</taxon>
        <taxon>Betaproteobacteria</taxon>
        <taxon>Burkholderiales</taxon>
        <taxon>Burkholderiaceae</taxon>
        <taxon>Caballeronia</taxon>
    </lineage>
</organism>
<dbReference type="SUPFAM" id="SSF103481">
    <property type="entry name" value="Multidrug resistance efflux transporter EmrE"/>
    <property type="match status" value="1"/>
</dbReference>
<feature type="transmembrane region" description="Helical" evidence="9">
    <location>
        <begin position="77"/>
        <end position="96"/>
    </location>
</feature>
<feature type="transmembrane region" description="Helical" evidence="9">
    <location>
        <begin position="274"/>
        <end position="292"/>
    </location>
</feature>
<reference evidence="11 12" key="1">
    <citation type="submission" date="2017-09" db="EMBL/GenBank/DDBJ databases">
        <authorList>
            <person name="Varghese N."/>
            <person name="Submissions S."/>
        </authorList>
    </citation>
    <scope>NUCLEOTIDE SEQUENCE [LARGE SCALE GENOMIC DNA]</scope>
    <source>
        <strain evidence="11 12">OK806</strain>
    </source>
</reference>
<feature type="transmembrane region" description="Helical" evidence="9">
    <location>
        <begin position="38"/>
        <end position="56"/>
    </location>
</feature>
<protein>
    <submittedName>
        <fullName evidence="11">Chloramphenicol-sensitive protein RarD</fullName>
    </submittedName>
</protein>
<keyword evidence="3" id="KW-0813">Transport</keyword>
<proteinExistence type="inferred from homology"/>
<dbReference type="EMBL" id="OCSU01000001">
    <property type="protein sequence ID" value="SOE61652.1"/>
    <property type="molecule type" value="Genomic_DNA"/>
</dbReference>
<evidence type="ECO:0000256" key="7">
    <source>
        <dbReference type="ARBA" id="ARBA00023136"/>
    </source>
</evidence>
<keyword evidence="6 9" id="KW-1133">Transmembrane helix</keyword>